<name>A0A9P8TGV7_WICPI</name>
<dbReference type="AlphaFoldDB" id="A0A9P8TGV7"/>
<comment type="caution">
    <text evidence="4">The sequence shown here is derived from an EMBL/GenBank/DDBJ whole genome shotgun (WGS) entry which is preliminary data.</text>
</comment>
<sequence>MSKKRISVQIPTKESTSLGLSVSKKSTKKSKSKPEPESESEEDSQSDSSNNEGLSDLDEEDNSEEEEEDDEIDLDQEVSDDDEEDEPEQDSDSDSDLPKLKKRKKNTDDGSESFANAVTAILGSKLKAYDRKDPILARSKQTIKKAESEKLEAKARRELLADKKKVYDKDRIRDLLPKDDANARQIFDHERKLKKIAQRGVIRLFNVITSTQNKATSEADGVKVLGQEQKDKLITEISKEKFFDLVKQAGN</sequence>
<dbReference type="EMBL" id="JAEUBG010005022">
    <property type="protein sequence ID" value="KAH3679098.1"/>
    <property type="molecule type" value="Genomic_DNA"/>
</dbReference>
<dbReference type="OrthoDB" id="20949at2759"/>
<accession>A0A9P8TGV7</accession>
<evidence type="ECO:0000313" key="5">
    <source>
        <dbReference type="Proteomes" id="UP000774326"/>
    </source>
</evidence>
<dbReference type="PANTHER" id="PTHR13245:SF14">
    <property type="entry name" value="RRP15-LIKE PROTEIN"/>
    <property type="match status" value="1"/>
</dbReference>
<keyword evidence="2" id="KW-0175">Coiled coil</keyword>
<dbReference type="PANTHER" id="PTHR13245">
    <property type="entry name" value="RRP15-LIKE PROTEIN"/>
    <property type="match status" value="1"/>
</dbReference>
<evidence type="ECO:0000256" key="3">
    <source>
        <dbReference type="SAM" id="MobiDB-lite"/>
    </source>
</evidence>
<reference evidence="4" key="1">
    <citation type="journal article" date="2021" name="Open Biol.">
        <title>Shared evolutionary footprints suggest mitochondrial oxidative damage underlies multiple complex I losses in fungi.</title>
        <authorList>
            <person name="Schikora-Tamarit M.A."/>
            <person name="Marcet-Houben M."/>
            <person name="Nosek J."/>
            <person name="Gabaldon T."/>
        </authorList>
    </citation>
    <scope>NUCLEOTIDE SEQUENCE</scope>
    <source>
        <strain evidence="4">CBS2887</strain>
    </source>
</reference>
<organism evidence="4 5">
    <name type="scientific">Wickerhamomyces pijperi</name>
    <name type="common">Yeast</name>
    <name type="synonym">Pichia pijperi</name>
    <dbReference type="NCBI Taxonomy" id="599730"/>
    <lineage>
        <taxon>Eukaryota</taxon>
        <taxon>Fungi</taxon>
        <taxon>Dikarya</taxon>
        <taxon>Ascomycota</taxon>
        <taxon>Saccharomycotina</taxon>
        <taxon>Saccharomycetes</taxon>
        <taxon>Phaffomycetales</taxon>
        <taxon>Wickerhamomycetaceae</taxon>
        <taxon>Wickerhamomyces</taxon>
    </lineage>
</organism>
<comment type="similarity">
    <text evidence="1">Belongs to the RRP15 family.</text>
</comment>
<proteinExistence type="inferred from homology"/>
<dbReference type="GO" id="GO:0030687">
    <property type="term" value="C:preribosome, large subunit precursor"/>
    <property type="evidence" value="ECO:0007669"/>
    <property type="project" value="TreeGrafter"/>
</dbReference>
<dbReference type="InterPro" id="IPR012459">
    <property type="entry name" value="Rrp15"/>
</dbReference>
<reference evidence="4" key="2">
    <citation type="submission" date="2021-01" db="EMBL/GenBank/DDBJ databases">
        <authorList>
            <person name="Schikora-Tamarit M.A."/>
        </authorList>
    </citation>
    <scope>NUCLEOTIDE SEQUENCE</scope>
    <source>
        <strain evidence="4">CBS2887</strain>
    </source>
</reference>
<feature type="compositionally biased region" description="Acidic residues" evidence="3">
    <location>
        <begin position="55"/>
        <end position="95"/>
    </location>
</feature>
<dbReference type="GO" id="GO:0000470">
    <property type="term" value="P:maturation of LSU-rRNA"/>
    <property type="evidence" value="ECO:0007669"/>
    <property type="project" value="TreeGrafter"/>
</dbReference>
<dbReference type="Proteomes" id="UP000774326">
    <property type="component" value="Unassembled WGS sequence"/>
</dbReference>
<feature type="compositionally biased region" description="Low complexity" evidence="3">
    <location>
        <begin position="15"/>
        <end position="24"/>
    </location>
</feature>
<keyword evidence="5" id="KW-1185">Reference proteome</keyword>
<dbReference type="Pfam" id="PF07890">
    <property type="entry name" value="Rrp15p"/>
    <property type="match status" value="1"/>
</dbReference>
<evidence type="ECO:0000313" key="4">
    <source>
        <dbReference type="EMBL" id="KAH3679098.1"/>
    </source>
</evidence>
<feature type="coiled-coil region" evidence="2">
    <location>
        <begin position="136"/>
        <end position="163"/>
    </location>
</feature>
<evidence type="ECO:0000256" key="1">
    <source>
        <dbReference type="ARBA" id="ARBA00007462"/>
    </source>
</evidence>
<dbReference type="GO" id="GO:0000460">
    <property type="term" value="P:maturation of 5.8S rRNA"/>
    <property type="evidence" value="ECO:0007669"/>
    <property type="project" value="TreeGrafter"/>
</dbReference>
<feature type="region of interest" description="Disordered" evidence="3">
    <location>
        <begin position="1"/>
        <end position="114"/>
    </location>
</feature>
<evidence type="ECO:0000256" key="2">
    <source>
        <dbReference type="SAM" id="Coils"/>
    </source>
</evidence>
<protein>
    <recommendedName>
        <fullName evidence="6">Rrp15p-domain-containing protein</fullName>
    </recommendedName>
</protein>
<gene>
    <name evidence="4" type="ORF">WICPIJ_008706</name>
</gene>
<evidence type="ECO:0008006" key="6">
    <source>
        <dbReference type="Google" id="ProtNLM"/>
    </source>
</evidence>